<accession>A0A024FUK3</accession>
<dbReference type="AlphaFoldDB" id="A0A024FUK3"/>
<sequence length="100" mass="11757">MAVCFVPYLVCINNFHHKYRFRVVEFRSRTFLFQAIHQTCSNVLLWPQRNSISFFLVHCQFSAISATFSIWIAPAYSNKYFDIFRSPDLSALVFAYQNAS</sequence>
<dbReference type="InParanoid" id="A0A024FUK3"/>
<comment type="caution">
    <text evidence="1">The sequence shown here is derived from an EMBL/GenBank/DDBJ whole genome shotgun (WGS) entry which is preliminary data.</text>
</comment>
<proteinExistence type="predicted"/>
<evidence type="ECO:0000313" key="1">
    <source>
        <dbReference type="EMBL" id="CCI10582.1"/>
    </source>
</evidence>
<dbReference type="EMBL" id="CAIX01000304">
    <property type="protein sequence ID" value="CCI10582.1"/>
    <property type="molecule type" value="Genomic_DNA"/>
</dbReference>
<dbReference type="Proteomes" id="UP000053237">
    <property type="component" value="Unassembled WGS sequence"/>
</dbReference>
<gene>
    <name evidence="1" type="ORF">BN9_108290</name>
</gene>
<evidence type="ECO:0000313" key="2">
    <source>
        <dbReference type="Proteomes" id="UP000053237"/>
    </source>
</evidence>
<reference evidence="1 2" key="1">
    <citation type="submission" date="2012-05" db="EMBL/GenBank/DDBJ databases">
        <title>Recombination and specialization in a pathogen metapopulation.</title>
        <authorList>
            <person name="Gardiner A."/>
            <person name="Kemen E."/>
            <person name="Schultz-Larsen T."/>
            <person name="MacLean D."/>
            <person name="Van Oosterhout C."/>
            <person name="Jones J.D.G."/>
        </authorList>
    </citation>
    <scope>NUCLEOTIDE SEQUENCE [LARGE SCALE GENOMIC DNA]</scope>
    <source>
        <strain evidence="1 2">Ac Nc2</strain>
    </source>
</reference>
<protein>
    <submittedName>
        <fullName evidence="1">Uncharacterized protein</fullName>
    </submittedName>
</protein>
<keyword evidence="2" id="KW-1185">Reference proteome</keyword>
<organism evidence="1 2">
    <name type="scientific">Albugo candida</name>
    <dbReference type="NCBI Taxonomy" id="65357"/>
    <lineage>
        <taxon>Eukaryota</taxon>
        <taxon>Sar</taxon>
        <taxon>Stramenopiles</taxon>
        <taxon>Oomycota</taxon>
        <taxon>Peronosporomycetes</taxon>
        <taxon>Albuginales</taxon>
        <taxon>Albuginaceae</taxon>
        <taxon>Albugo</taxon>
    </lineage>
</organism>
<name>A0A024FUK3_9STRA</name>